<evidence type="ECO:0000313" key="1">
    <source>
        <dbReference type="EMBL" id="MBX36461.1"/>
    </source>
</evidence>
<sequence>MQKVNLAEMRMFRWICGHSRNEQIRSENICRKVPVALIGDKLRV</sequence>
<name>A0A2P2N1Z1_RHIMU</name>
<accession>A0A2P2N1Z1</accession>
<dbReference type="AlphaFoldDB" id="A0A2P2N1Z1"/>
<organism evidence="1">
    <name type="scientific">Rhizophora mucronata</name>
    <name type="common">Asiatic mangrove</name>
    <dbReference type="NCBI Taxonomy" id="61149"/>
    <lineage>
        <taxon>Eukaryota</taxon>
        <taxon>Viridiplantae</taxon>
        <taxon>Streptophyta</taxon>
        <taxon>Embryophyta</taxon>
        <taxon>Tracheophyta</taxon>
        <taxon>Spermatophyta</taxon>
        <taxon>Magnoliopsida</taxon>
        <taxon>eudicotyledons</taxon>
        <taxon>Gunneridae</taxon>
        <taxon>Pentapetalae</taxon>
        <taxon>rosids</taxon>
        <taxon>fabids</taxon>
        <taxon>Malpighiales</taxon>
        <taxon>Rhizophoraceae</taxon>
        <taxon>Rhizophora</taxon>
    </lineage>
</organism>
<proteinExistence type="predicted"/>
<reference evidence="1" key="1">
    <citation type="submission" date="2018-02" db="EMBL/GenBank/DDBJ databases">
        <title>Rhizophora mucronata_Transcriptome.</title>
        <authorList>
            <person name="Meera S.P."/>
            <person name="Sreeshan A."/>
            <person name="Augustine A."/>
        </authorList>
    </citation>
    <scope>NUCLEOTIDE SEQUENCE</scope>
    <source>
        <tissue evidence="1">Leaf</tissue>
    </source>
</reference>
<dbReference type="EMBL" id="GGEC01055977">
    <property type="protein sequence ID" value="MBX36461.1"/>
    <property type="molecule type" value="Transcribed_RNA"/>
</dbReference>
<protein>
    <submittedName>
        <fullName evidence="1">Uncharacterized protein</fullName>
    </submittedName>
</protein>